<dbReference type="Gene3D" id="3.20.20.70">
    <property type="entry name" value="Aldolase class I"/>
    <property type="match status" value="1"/>
</dbReference>
<keyword evidence="2" id="KW-0949">S-adenosyl-L-methionine</keyword>
<proteinExistence type="predicted"/>
<keyword evidence="5" id="KW-0411">Iron-sulfur</keyword>
<evidence type="ECO:0000256" key="1">
    <source>
        <dbReference type="ARBA" id="ARBA00001966"/>
    </source>
</evidence>
<dbReference type="GO" id="GO:0051536">
    <property type="term" value="F:iron-sulfur cluster binding"/>
    <property type="evidence" value="ECO:0007669"/>
    <property type="project" value="UniProtKB-KW"/>
</dbReference>
<dbReference type="NCBIfam" id="NF045502">
    <property type="entry name" value="variant_rSAM"/>
    <property type="match status" value="1"/>
</dbReference>
<dbReference type="AlphaFoldDB" id="A0A8J7CE39"/>
<dbReference type="EMBL" id="JACXWD010000014">
    <property type="protein sequence ID" value="MBD3867664.1"/>
    <property type="molecule type" value="Genomic_DNA"/>
</dbReference>
<gene>
    <name evidence="7" type="ORF">IFK94_06020</name>
</gene>
<keyword evidence="3" id="KW-0479">Metal-binding</keyword>
<protein>
    <recommendedName>
        <fullName evidence="6">Radical SAM core domain-containing protein</fullName>
    </recommendedName>
</protein>
<evidence type="ECO:0000313" key="8">
    <source>
        <dbReference type="Proteomes" id="UP000648239"/>
    </source>
</evidence>
<dbReference type="InterPro" id="IPR007197">
    <property type="entry name" value="rSAM"/>
</dbReference>
<dbReference type="Pfam" id="PF04055">
    <property type="entry name" value="Radical_SAM"/>
    <property type="match status" value="1"/>
</dbReference>
<dbReference type="InterPro" id="IPR013785">
    <property type="entry name" value="Aldolase_TIM"/>
</dbReference>
<name>A0A8J7CE39_9BACT</name>
<evidence type="ECO:0000259" key="6">
    <source>
        <dbReference type="Pfam" id="PF04055"/>
    </source>
</evidence>
<organism evidence="7 8">
    <name type="scientific">Candidatus Polarisedimenticola svalbardensis</name>
    <dbReference type="NCBI Taxonomy" id="2886004"/>
    <lineage>
        <taxon>Bacteria</taxon>
        <taxon>Pseudomonadati</taxon>
        <taxon>Acidobacteriota</taxon>
        <taxon>Candidatus Polarisedimenticolia</taxon>
        <taxon>Candidatus Polarisedimenticolales</taxon>
        <taxon>Candidatus Polarisedimenticolaceae</taxon>
        <taxon>Candidatus Polarisedimenticola</taxon>
    </lineage>
</organism>
<dbReference type="SUPFAM" id="SSF102114">
    <property type="entry name" value="Radical SAM enzymes"/>
    <property type="match status" value="1"/>
</dbReference>
<dbReference type="GO" id="GO:0003824">
    <property type="term" value="F:catalytic activity"/>
    <property type="evidence" value="ECO:0007669"/>
    <property type="project" value="InterPro"/>
</dbReference>
<feature type="domain" description="Radical SAM core" evidence="6">
    <location>
        <begin position="142"/>
        <end position="274"/>
    </location>
</feature>
<sequence>MEQDVRKNPALLKLDLYCKGIRLEEEFTSEDEGGRKILRTRAGLGSGLEAVLPGGLWTNIPVVESFAASSPYYVGVREGTVWINHDDLGPVTPIRLAPKPPWYDRKTTTGKPMTRIGSLQGTYLGVYPSKVCEYWLEDPKEQCRYCSVGLNLGADDADEKSVAEVAEVVRTAREESGITYVDFNTGHYEGETFLDILEPYIRRVKEETGVLIGVQTPPHSDLKRYHELRKMGVNRVSFCFELYNRERFETVCPGKHREYGLDRYLEAVEYCANEVGPTGRDFEPWVVNGEIIAGLEEPQDSIDAIDWITGVGAVPTVCVFRPLIGTDYADVPPPKTEDMVPVFSRLYEACMEKGVPIGVAPNVHVSLVMLPREARMLQDNPNRFWMQELKLKAMSKAFGVRFNRELKKAVASRPVYASQV</sequence>
<dbReference type="GO" id="GO:0046872">
    <property type="term" value="F:metal ion binding"/>
    <property type="evidence" value="ECO:0007669"/>
    <property type="project" value="UniProtKB-KW"/>
</dbReference>
<evidence type="ECO:0000256" key="3">
    <source>
        <dbReference type="ARBA" id="ARBA00022723"/>
    </source>
</evidence>
<keyword evidence="4" id="KW-0408">Iron</keyword>
<evidence type="ECO:0000256" key="2">
    <source>
        <dbReference type="ARBA" id="ARBA00022691"/>
    </source>
</evidence>
<comment type="cofactor">
    <cofactor evidence="1">
        <name>[4Fe-4S] cluster</name>
        <dbReference type="ChEBI" id="CHEBI:49883"/>
    </cofactor>
</comment>
<dbReference type="Proteomes" id="UP000648239">
    <property type="component" value="Unassembled WGS sequence"/>
</dbReference>
<evidence type="ECO:0000256" key="5">
    <source>
        <dbReference type="ARBA" id="ARBA00023014"/>
    </source>
</evidence>
<evidence type="ECO:0000313" key="7">
    <source>
        <dbReference type="EMBL" id="MBD3867664.1"/>
    </source>
</evidence>
<comment type="caution">
    <text evidence="7">The sequence shown here is derived from an EMBL/GenBank/DDBJ whole genome shotgun (WGS) entry which is preliminary data.</text>
</comment>
<dbReference type="CDD" id="cd01335">
    <property type="entry name" value="Radical_SAM"/>
    <property type="match status" value="1"/>
</dbReference>
<dbReference type="InterPro" id="IPR058240">
    <property type="entry name" value="rSAM_sf"/>
</dbReference>
<accession>A0A8J7CE39</accession>
<evidence type="ECO:0000256" key="4">
    <source>
        <dbReference type="ARBA" id="ARBA00023004"/>
    </source>
</evidence>
<reference evidence="7 8" key="1">
    <citation type="submission" date="2020-08" db="EMBL/GenBank/DDBJ databases">
        <title>Acidobacteriota in marine sediments use diverse sulfur dissimilation pathways.</title>
        <authorList>
            <person name="Wasmund K."/>
        </authorList>
    </citation>
    <scope>NUCLEOTIDE SEQUENCE [LARGE SCALE GENOMIC DNA]</scope>
    <source>
        <strain evidence="7">MAG AM4</strain>
    </source>
</reference>